<keyword evidence="3" id="KW-0131">Cell cycle</keyword>
<keyword evidence="5" id="KW-1185">Reference proteome</keyword>
<keyword evidence="3" id="KW-0132">Cell division</keyword>
<dbReference type="GO" id="GO:0006260">
    <property type="term" value="P:DNA replication"/>
    <property type="evidence" value="ECO:0007669"/>
    <property type="project" value="UniProtKB-UniRule"/>
</dbReference>
<keyword evidence="1 3" id="KW-0159">Chromosome partition</keyword>
<evidence type="ECO:0000256" key="2">
    <source>
        <dbReference type="ARBA" id="ARBA00044777"/>
    </source>
</evidence>
<dbReference type="Gene3D" id="6.10.250.2410">
    <property type="match status" value="1"/>
</dbReference>
<keyword evidence="3" id="KW-0963">Cytoplasm</keyword>
<comment type="subcellular location">
    <subcellularLocation>
        <location evidence="3">Cytoplasm</location>
    </subcellularLocation>
    <text evidence="3">Associated with two foci at the outer edges of the nucleoid region in young cells, and at four foci within both cell halves in older cells.</text>
</comment>
<evidence type="ECO:0000313" key="5">
    <source>
        <dbReference type="Proteomes" id="UP000377798"/>
    </source>
</evidence>
<dbReference type="InterPro" id="IPR003768">
    <property type="entry name" value="ScpA"/>
</dbReference>
<comment type="function">
    <text evidence="3">Participates in chromosomal partition during cell division. May act via the formation of a condensin-like complex containing Smc and ScpB that pull DNA away from mid-cell into both cell halves.</text>
</comment>
<dbReference type="AlphaFoldDB" id="A0A8H2QXR9"/>
<organism evidence="4 5">
    <name type="scientific">Urinicoccus massiliensis</name>
    <dbReference type="NCBI Taxonomy" id="1723382"/>
    <lineage>
        <taxon>Bacteria</taxon>
        <taxon>Bacillati</taxon>
        <taxon>Bacillota</taxon>
        <taxon>Tissierellia</taxon>
        <taxon>Tissierellales</taxon>
        <taxon>Peptoniphilaceae</taxon>
        <taxon>Urinicoccus</taxon>
    </lineage>
</organism>
<protein>
    <recommendedName>
        <fullName evidence="2 3">Segregation and condensation protein A</fullName>
    </recommendedName>
</protein>
<evidence type="ECO:0000256" key="1">
    <source>
        <dbReference type="ARBA" id="ARBA00022829"/>
    </source>
</evidence>
<dbReference type="HAMAP" id="MF_01805">
    <property type="entry name" value="ScpA"/>
    <property type="match status" value="1"/>
</dbReference>
<name>A0A8H2QXR9_9FIRM</name>
<dbReference type="GO" id="GO:0051301">
    <property type="term" value="P:cell division"/>
    <property type="evidence" value="ECO:0007669"/>
    <property type="project" value="UniProtKB-KW"/>
</dbReference>
<dbReference type="RefSeq" id="WP_131748542.1">
    <property type="nucleotide sequence ID" value="NZ_CAACYI010000001.1"/>
</dbReference>
<accession>A0A8H2QXR9</accession>
<evidence type="ECO:0000313" key="4">
    <source>
        <dbReference type="EMBL" id="VFB16064.1"/>
    </source>
</evidence>
<reference evidence="4 5" key="1">
    <citation type="submission" date="2019-02" db="EMBL/GenBank/DDBJ databases">
        <authorList>
            <consortium name="Pathogen Informatics"/>
        </authorList>
    </citation>
    <scope>NUCLEOTIDE SEQUENCE [LARGE SCALE GENOMIC DNA]</scope>
    <source>
        <strain evidence="4 5">3012STDY7089603</strain>
    </source>
</reference>
<dbReference type="Proteomes" id="UP000377798">
    <property type="component" value="Unassembled WGS sequence"/>
</dbReference>
<dbReference type="PANTHER" id="PTHR33969">
    <property type="entry name" value="SEGREGATION AND CONDENSATION PROTEIN A"/>
    <property type="match status" value="1"/>
</dbReference>
<evidence type="ECO:0000256" key="3">
    <source>
        <dbReference type="HAMAP-Rule" id="MF_01805"/>
    </source>
</evidence>
<dbReference type="EMBL" id="CAACYI010000001">
    <property type="protein sequence ID" value="VFB16064.1"/>
    <property type="molecule type" value="Genomic_DNA"/>
</dbReference>
<sequence>MYDVELEVYQGPMDLLLDLIKKNELDIYDIPIAFLTTEFIREMNSRDLDMNTLSSFLLMASTLLQIKSKLLLPKKESQSEDEEEEEDPRDALVRRLLEYQIYKEVAQDFKGREEEGEKLLTRLPQEIISKEEAYLLQDLETQDLVTCFAQILIKYQDRTNEELRPIYAERFKVSDCIEKIRFCLVDQKKVSFDSLLSDQPCREEIITNFLAILELAKAGGCRLAYRPQARELFIERREE</sequence>
<dbReference type="GO" id="GO:0005737">
    <property type="term" value="C:cytoplasm"/>
    <property type="evidence" value="ECO:0007669"/>
    <property type="project" value="UniProtKB-SubCell"/>
</dbReference>
<dbReference type="PANTHER" id="PTHR33969:SF2">
    <property type="entry name" value="SEGREGATION AND CONDENSATION PROTEIN A"/>
    <property type="match status" value="1"/>
</dbReference>
<dbReference type="GO" id="GO:0007059">
    <property type="term" value="P:chromosome segregation"/>
    <property type="evidence" value="ECO:0007669"/>
    <property type="project" value="UniProtKB-UniRule"/>
</dbReference>
<comment type="subunit">
    <text evidence="3">Component of a cohesin-like complex composed of ScpA, ScpB and the Smc homodimer, in which ScpA and ScpB bind to the head domain of Smc. The presence of the three proteins is required for the association of the complex with DNA.</text>
</comment>
<proteinExistence type="inferred from homology"/>
<comment type="caution">
    <text evidence="4">The sequence shown here is derived from an EMBL/GenBank/DDBJ whole genome shotgun (WGS) entry which is preliminary data.</text>
</comment>
<comment type="similarity">
    <text evidence="3">Belongs to the ScpA family.</text>
</comment>
<dbReference type="Pfam" id="PF02616">
    <property type="entry name" value="SMC_ScpA"/>
    <property type="match status" value="1"/>
</dbReference>
<gene>
    <name evidence="4" type="primary">scpA_2</name>
    <name evidence="3" type="synonym">scpA</name>
    <name evidence="4" type="ORF">NCTC13150_00580</name>
</gene>